<dbReference type="PROSITE" id="PS50110">
    <property type="entry name" value="RESPONSE_REGULATORY"/>
    <property type="match status" value="1"/>
</dbReference>
<dbReference type="AlphaFoldDB" id="A0A5S9F194"/>
<evidence type="ECO:0000313" key="5">
    <source>
        <dbReference type="Proteomes" id="UP000326354"/>
    </source>
</evidence>
<dbReference type="PANTHER" id="PTHR44591">
    <property type="entry name" value="STRESS RESPONSE REGULATOR PROTEIN 1"/>
    <property type="match status" value="1"/>
</dbReference>
<keyword evidence="1" id="KW-0597">Phosphoprotein</keyword>
<evidence type="ECO:0000313" key="4">
    <source>
        <dbReference type="EMBL" id="BBM82326.1"/>
    </source>
</evidence>
<dbReference type="InterPro" id="IPR001789">
    <property type="entry name" value="Sig_transdc_resp-reg_receiver"/>
</dbReference>
<dbReference type="EMBL" id="AP019860">
    <property type="protein sequence ID" value="BBM82326.1"/>
    <property type="molecule type" value="Genomic_DNA"/>
</dbReference>
<reference evidence="4 5" key="1">
    <citation type="submission" date="2019-08" db="EMBL/GenBank/DDBJ databases">
        <title>Complete genome sequence of Candidatus Uab amorphum.</title>
        <authorList>
            <person name="Shiratori T."/>
            <person name="Suzuki S."/>
            <person name="Kakizawa Y."/>
            <person name="Ishida K."/>
        </authorList>
    </citation>
    <scope>NUCLEOTIDE SEQUENCE [LARGE SCALE GENOMIC DNA]</scope>
    <source>
        <strain evidence="4 5">SRT547</strain>
    </source>
</reference>
<dbReference type="SMART" id="SM00448">
    <property type="entry name" value="REC"/>
    <property type="match status" value="1"/>
</dbReference>
<dbReference type="GO" id="GO:0000160">
    <property type="term" value="P:phosphorelay signal transduction system"/>
    <property type="evidence" value="ECO:0007669"/>
    <property type="project" value="InterPro"/>
</dbReference>
<keyword evidence="4" id="KW-0238">DNA-binding</keyword>
<accession>A0A5S9F194</accession>
<comment type="caution">
    <text evidence="2">Lacks conserved residue(s) required for the propagation of feature annotation.</text>
</comment>
<dbReference type="GO" id="GO:0003677">
    <property type="term" value="F:DNA binding"/>
    <property type="evidence" value="ECO:0007669"/>
    <property type="project" value="UniProtKB-KW"/>
</dbReference>
<dbReference type="RefSeq" id="WP_173013108.1">
    <property type="nucleotide sequence ID" value="NZ_AP019860.1"/>
</dbReference>
<feature type="domain" description="Response regulatory" evidence="3">
    <location>
        <begin position="11"/>
        <end position="126"/>
    </location>
</feature>
<proteinExistence type="predicted"/>
<sequence>MLKKVHKTPYKILLVDHEDPIREILRSVLEGAGYNVTTARNREEALKKIDKKLPDIIISEAELPPVKSGFHFYKHLKAEAKTANIPFIFLTAVEEKVISKLLKVNDIHIVKPVKSQDFLTKIDEFINKRFQKKPAEAKRTRRTKIKQEKSIIKLLDFNIDKLPKPKRAKNINHPVMPLPPGHSTKFFSNPSGAFDLKMLKTAFTKAVKDFKSGNIDYEDMLFPQVSETATRERLVPVNIPQPKEAVDDMMVVDLELAEDDHLLQELQEAEEQVLDSPQGGMHNVFLQHFANKSLDFQTGIFDDIVVLDNKYSLLHSDKEIDNLPAFQNKWEDFLYNLRSLSVNAEVKGNTSYLWMETEEENFLLVNSPQKEILAFASVSDAPVEAIFLEEETTVPQQPQDETFFLLPKLTCNIPIITRSKVCGLIAKLVSDFNVGSKINAVIQNKTSGELIATTHEQKDYAQIHQCAHDIFSVAGLCSQICDMGFSTDYVILETDDENLLFVDDANKDLHISCLDARIVTHLQQG</sequence>
<dbReference type="Proteomes" id="UP000326354">
    <property type="component" value="Chromosome"/>
</dbReference>
<dbReference type="Gene3D" id="3.40.50.2300">
    <property type="match status" value="1"/>
</dbReference>
<dbReference type="InterPro" id="IPR011006">
    <property type="entry name" value="CheY-like_superfamily"/>
</dbReference>
<dbReference type="KEGG" id="uam:UABAM_00669"/>
<dbReference type="SUPFAM" id="SSF52172">
    <property type="entry name" value="CheY-like"/>
    <property type="match status" value="1"/>
</dbReference>
<organism evidence="4 5">
    <name type="scientific">Uabimicrobium amorphum</name>
    <dbReference type="NCBI Taxonomy" id="2596890"/>
    <lineage>
        <taxon>Bacteria</taxon>
        <taxon>Pseudomonadati</taxon>
        <taxon>Planctomycetota</taxon>
        <taxon>Candidatus Uabimicrobiia</taxon>
        <taxon>Candidatus Uabimicrobiales</taxon>
        <taxon>Candidatus Uabimicrobiaceae</taxon>
        <taxon>Candidatus Uabimicrobium</taxon>
    </lineage>
</organism>
<evidence type="ECO:0000256" key="2">
    <source>
        <dbReference type="PROSITE-ProRule" id="PRU00169"/>
    </source>
</evidence>
<evidence type="ECO:0000256" key="1">
    <source>
        <dbReference type="ARBA" id="ARBA00022553"/>
    </source>
</evidence>
<keyword evidence="5" id="KW-1185">Reference proteome</keyword>
<dbReference type="InterPro" id="IPR050595">
    <property type="entry name" value="Bact_response_regulator"/>
</dbReference>
<protein>
    <submittedName>
        <fullName evidence="4">DNA-binding response regulator</fullName>
    </submittedName>
</protein>
<name>A0A5S9F194_UABAM</name>
<dbReference type="PANTHER" id="PTHR44591:SF3">
    <property type="entry name" value="RESPONSE REGULATORY DOMAIN-CONTAINING PROTEIN"/>
    <property type="match status" value="1"/>
</dbReference>
<dbReference type="Pfam" id="PF00072">
    <property type="entry name" value="Response_reg"/>
    <property type="match status" value="1"/>
</dbReference>
<evidence type="ECO:0000259" key="3">
    <source>
        <dbReference type="PROSITE" id="PS50110"/>
    </source>
</evidence>
<gene>
    <name evidence="4" type="ORF">UABAM_00669</name>
</gene>